<proteinExistence type="predicted"/>
<feature type="region of interest" description="Disordered" evidence="3">
    <location>
        <begin position="502"/>
        <end position="560"/>
    </location>
</feature>
<dbReference type="Proteomes" id="UP000001058">
    <property type="component" value="Unassembled WGS sequence"/>
</dbReference>
<dbReference type="InterPro" id="IPR050559">
    <property type="entry name" value="P-Pant_transferase_sf"/>
</dbReference>
<dbReference type="InterPro" id="IPR036412">
    <property type="entry name" value="HAD-like_sf"/>
</dbReference>
<feature type="compositionally biased region" description="Low complexity" evidence="3">
    <location>
        <begin position="1060"/>
        <end position="1093"/>
    </location>
</feature>
<feature type="compositionally biased region" description="Low complexity" evidence="3">
    <location>
        <begin position="502"/>
        <end position="532"/>
    </location>
</feature>
<dbReference type="EC" id="2.7.8.7" evidence="1"/>
<dbReference type="OrthoDB" id="26719at2759"/>
<dbReference type="eggNOG" id="KOG0945">
    <property type="taxonomic scope" value="Eukaryota"/>
</dbReference>
<name>D8U8S7_VOLCA</name>
<dbReference type="InParanoid" id="D8U8S7"/>
<dbReference type="GO" id="GO:0000287">
    <property type="term" value="F:magnesium ion binding"/>
    <property type="evidence" value="ECO:0007669"/>
    <property type="project" value="InterPro"/>
</dbReference>
<evidence type="ECO:0000256" key="1">
    <source>
        <dbReference type="ARBA" id="ARBA00013172"/>
    </source>
</evidence>
<dbReference type="SUPFAM" id="SSF56784">
    <property type="entry name" value="HAD-like"/>
    <property type="match status" value="1"/>
</dbReference>
<dbReference type="PROSITE" id="PS50969">
    <property type="entry name" value="FCP1"/>
    <property type="match status" value="1"/>
</dbReference>
<sequence length="1180" mass="124401">MDNAGDPSARCRIRWIVDLEAEELSGSFQRRLELLPVHEQQQVLAFMRQTDQQRALISRLLQRCCVCSALGVQWADVALSLTKGRKPFTTNAKPAHAPNFNFNVSHEGRYVALAADPLYLVGVDMAAPRRWRPGPGPGSVARSLDQYLQSFRGQLADSEWALLERLGVDEERREAAFQRLWSLKEAFVKARGDGLGFPQLNRAAFQFPGGDPWATTAQLVLDGHVQNSWCFTLEQLPHGHCVCVAHGPAVAAVDQLGFAYSAHILLAFLDMTAALKPARIGVDQLVNIESDLDTRVEGLVLSDTLTDSAERTDWHQQGRDGICALVEECRSVARSSATAAEGLLTQEPSLKDVTGVLVDDVPSEDSSQSTVTCSGPSTPEQADTVGAQELDDCEKPSSSGVDTVASAHQRASGNTNTNDDVTCTTSAASWDECGPFSSTAARATESPGKEDIATKETAAATSVEEFMPPCSDSLPTSESCKHISSVPESIAAVKAEVDALSASQSSSADSDRTPTSSLIAPSSLSPHSLSTSAPDRACGDEPVTPSTPRQPLNIPLLPPPTDPQRMTLVLDLDGTLIASEDEPHAPVPFDYCVDEERFVWLRPGLRRFLDSVRPHFEVVLFTAAGESWATSALQRIDPDGVIFDSRLYRDHTVSHDDWPWVKDLSRLGRDLARVVIVDDNPLMFMYQPDNALHVAAYDPQLTGHNDDVLEQALDVLMHKVLIANDVREVLRSIKEPITASCMAARHAAAKALAAASLGHVAVPRLGSAPGLQGRKSDGVAAALLPLSGSAAPSTKPGASALASGDQPSTGPAGAARLSRRRRRYYKRQQQHDSAAAPGKPQVPASASSPQPQSEKRHQRTRSRRGGGSGSGASVDATADATAAGPAAPTAACVQAPAVPAGNLLPAGPSHTAAARRPPGTIGRARGPKQTLSGGVTKLTGPSLFQQPEQQLQLKLKLLQVQREQEEEEEQAREEAGEGAALGGSPAPSSTCSSCGPQELAAPSRSTGQKERALDGKSREALLPLRPRDGESPDGTPVLTSVPTPISATGAGSESSDKQEPAPGRGQGAPQGCSVLPAADVDPVPGPAPAAAAGCTDPAALLLGAAVPAVAERGAKTGAASRRRRRRRAAEAVSQDDGGGSTGKVSEPLPADAQSGSFTNGEKNLLATAARRVLLERSGQE</sequence>
<dbReference type="EMBL" id="GL378369">
    <property type="protein sequence ID" value="EFJ43800.1"/>
    <property type="molecule type" value="Genomic_DNA"/>
</dbReference>
<dbReference type="GO" id="GO:0005829">
    <property type="term" value="C:cytosol"/>
    <property type="evidence" value="ECO:0007669"/>
    <property type="project" value="TreeGrafter"/>
</dbReference>
<feature type="compositionally biased region" description="Low complexity" evidence="3">
    <location>
        <begin position="871"/>
        <end position="881"/>
    </location>
</feature>
<feature type="compositionally biased region" description="Basic residues" evidence="3">
    <location>
        <begin position="817"/>
        <end position="828"/>
    </location>
</feature>
<evidence type="ECO:0000256" key="2">
    <source>
        <dbReference type="ARBA" id="ARBA00022679"/>
    </source>
</evidence>
<feature type="region of interest" description="Disordered" evidence="3">
    <location>
        <begin position="964"/>
        <end position="1093"/>
    </location>
</feature>
<dbReference type="SUPFAM" id="SSF56214">
    <property type="entry name" value="4'-phosphopantetheinyl transferase"/>
    <property type="match status" value="2"/>
</dbReference>
<evidence type="ECO:0000256" key="3">
    <source>
        <dbReference type="SAM" id="MobiDB-lite"/>
    </source>
</evidence>
<feature type="region of interest" description="Disordered" evidence="3">
    <location>
        <begin position="903"/>
        <end position="941"/>
    </location>
</feature>
<accession>D8U8S7</accession>
<gene>
    <name evidence="5" type="ORF">VOLCADRAFT_121370</name>
</gene>
<feature type="region of interest" description="Disordered" evidence="3">
    <location>
        <begin position="790"/>
        <end position="881"/>
    </location>
</feature>
<feature type="compositionally biased region" description="Polar residues" evidence="3">
    <location>
        <begin position="1037"/>
        <end position="1053"/>
    </location>
</feature>
<dbReference type="Pfam" id="PF22624">
    <property type="entry name" value="AASDHPPT_N"/>
    <property type="match status" value="1"/>
</dbReference>
<dbReference type="Pfam" id="PF01648">
    <property type="entry name" value="ACPS"/>
    <property type="match status" value="1"/>
</dbReference>
<dbReference type="GO" id="GO:0019878">
    <property type="term" value="P:lysine biosynthetic process via aminoadipic acid"/>
    <property type="evidence" value="ECO:0007669"/>
    <property type="project" value="TreeGrafter"/>
</dbReference>
<dbReference type="PANTHER" id="PTHR12215:SF10">
    <property type="entry name" value="L-AMINOADIPATE-SEMIALDEHYDE DEHYDROGENASE-PHOSPHOPANTETHEINYL TRANSFERASE"/>
    <property type="match status" value="1"/>
</dbReference>
<dbReference type="PANTHER" id="PTHR12215">
    <property type="entry name" value="PHOSPHOPANTETHEINE TRANSFERASE"/>
    <property type="match status" value="1"/>
</dbReference>
<dbReference type="InterPro" id="IPR023214">
    <property type="entry name" value="HAD_sf"/>
</dbReference>
<dbReference type="GeneID" id="9622060"/>
<dbReference type="KEGG" id="vcn:VOLCADRAFT_121370"/>
<feature type="region of interest" description="Disordered" evidence="3">
    <location>
        <begin position="1110"/>
        <end position="1162"/>
    </location>
</feature>
<evidence type="ECO:0000259" key="4">
    <source>
        <dbReference type="PROSITE" id="PS50969"/>
    </source>
</evidence>
<dbReference type="RefSeq" id="XP_002955046.1">
    <property type="nucleotide sequence ID" value="XM_002955000.1"/>
</dbReference>
<feature type="compositionally biased region" description="Polar residues" evidence="3">
    <location>
        <begin position="986"/>
        <end position="995"/>
    </location>
</feature>
<dbReference type="eggNOG" id="KOG1605">
    <property type="taxonomic scope" value="Eukaryota"/>
</dbReference>
<feature type="compositionally biased region" description="Polar residues" evidence="3">
    <location>
        <begin position="364"/>
        <end position="381"/>
    </location>
</feature>
<evidence type="ECO:0000313" key="6">
    <source>
        <dbReference type="Proteomes" id="UP000001058"/>
    </source>
</evidence>
<dbReference type="Gene3D" id="3.90.470.20">
    <property type="entry name" value="4'-phosphopantetheinyl transferase domain"/>
    <property type="match status" value="2"/>
</dbReference>
<dbReference type="SMART" id="SM00577">
    <property type="entry name" value="CPDc"/>
    <property type="match status" value="1"/>
</dbReference>
<dbReference type="InterPro" id="IPR037143">
    <property type="entry name" value="4-PPantetheinyl_Trfase_dom_sf"/>
</dbReference>
<feature type="domain" description="FCP1 homology" evidence="4">
    <location>
        <begin position="561"/>
        <end position="719"/>
    </location>
</feature>
<dbReference type="GO" id="GO:0008897">
    <property type="term" value="F:holo-[acyl-carrier-protein] synthase activity"/>
    <property type="evidence" value="ECO:0007669"/>
    <property type="project" value="UniProtKB-EC"/>
</dbReference>
<dbReference type="STRING" id="3068.D8U8S7"/>
<feature type="region of interest" description="Disordered" evidence="3">
    <location>
        <begin position="360"/>
        <end position="417"/>
    </location>
</feature>
<keyword evidence="2" id="KW-0808">Transferase</keyword>
<dbReference type="AlphaFoldDB" id="D8U8S7"/>
<feature type="compositionally biased region" description="Basic and acidic residues" evidence="3">
    <location>
        <begin position="1007"/>
        <end position="1030"/>
    </location>
</feature>
<dbReference type="Pfam" id="PF03031">
    <property type="entry name" value="NIF"/>
    <property type="match status" value="1"/>
</dbReference>
<dbReference type="InterPro" id="IPR055066">
    <property type="entry name" value="AASDHPPT_N"/>
</dbReference>
<dbReference type="Gene3D" id="3.40.50.1000">
    <property type="entry name" value="HAD superfamily/HAD-like"/>
    <property type="match status" value="1"/>
</dbReference>
<dbReference type="InterPro" id="IPR008278">
    <property type="entry name" value="4-PPantetheinyl_Trfase_dom"/>
</dbReference>
<feature type="compositionally biased region" description="Low complexity" evidence="3">
    <location>
        <begin position="841"/>
        <end position="852"/>
    </location>
</feature>
<dbReference type="CDD" id="cd07521">
    <property type="entry name" value="HAD_FCP1-like"/>
    <property type="match status" value="1"/>
</dbReference>
<protein>
    <recommendedName>
        <fullName evidence="1">holo-[acyl-carrier-protein] synthase</fullName>
        <ecNumber evidence="1">2.7.8.7</ecNumber>
    </recommendedName>
</protein>
<evidence type="ECO:0000313" key="5">
    <source>
        <dbReference type="EMBL" id="EFJ43800.1"/>
    </source>
</evidence>
<reference evidence="5 6" key="1">
    <citation type="journal article" date="2010" name="Science">
        <title>Genomic analysis of organismal complexity in the multicellular green alga Volvox carteri.</title>
        <authorList>
            <person name="Prochnik S.E."/>
            <person name="Umen J."/>
            <person name="Nedelcu A.M."/>
            <person name="Hallmann A."/>
            <person name="Miller S.M."/>
            <person name="Nishii I."/>
            <person name="Ferris P."/>
            <person name="Kuo A."/>
            <person name="Mitros T."/>
            <person name="Fritz-Laylin L.K."/>
            <person name="Hellsten U."/>
            <person name="Chapman J."/>
            <person name="Simakov O."/>
            <person name="Rensing S.A."/>
            <person name="Terry A."/>
            <person name="Pangilinan J."/>
            <person name="Kapitonov V."/>
            <person name="Jurka J."/>
            <person name="Salamov A."/>
            <person name="Shapiro H."/>
            <person name="Schmutz J."/>
            <person name="Grimwood J."/>
            <person name="Lindquist E."/>
            <person name="Lucas S."/>
            <person name="Grigoriev I.V."/>
            <person name="Schmitt R."/>
            <person name="Kirk D."/>
            <person name="Rokhsar D.S."/>
        </authorList>
    </citation>
    <scope>NUCLEOTIDE SEQUENCE [LARGE SCALE GENOMIC DNA]</scope>
    <source>
        <strain evidence="6">f. Nagariensis / Eve</strain>
    </source>
</reference>
<organism evidence="6">
    <name type="scientific">Volvox carteri f. nagariensis</name>
    <dbReference type="NCBI Taxonomy" id="3068"/>
    <lineage>
        <taxon>Eukaryota</taxon>
        <taxon>Viridiplantae</taxon>
        <taxon>Chlorophyta</taxon>
        <taxon>core chlorophytes</taxon>
        <taxon>Chlorophyceae</taxon>
        <taxon>CS clade</taxon>
        <taxon>Chlamydomonadales</taxon>
        <taxon>Volvocaceae</taxon>
        <taxon>Volvox</taxon>
    </lineage>
</organism>
<keyword evidence="6" id="KW-1185">Reference proteome</keyword>
<dbReference type="InterPro" id="IPR004274">
    <property type="entry name" value="FCP1_dom"/>
</dbReference>